<feature type="chain" id="PRO_5013235380" description="DUF1579 domain-containing protein" evidence="1">
    <location>
        <begin position="21"/>
        <end position="185"/>
    </location>
</feature>
<reference evidence="2 3" key="1">
    <citation type="submission" date="2017-07" db="EMBL/GenBank/DDBJ databases">
        <authorList>
            <person name="Sun Z.S."/>
            <person name="Albrecht U."/>
            <person name="Echele G."/>
            <person name="Lee C.C."/>
        </authorList>
    </citation>
    <scope>NUCLEOTIDE SEQUENCE [LARGE SCALE GENOMIC DNA]</scope>
    <source>
        <strain evidence="2 3">CGMCC 1.12710</strain>
    </source>
</reference>
<feature type="signal peptide" evidence="1">
    <location>
        <begin position="1"/>
        <end position="20"/>
    </location>
</feature>
<dbReference type="RefSeq" id="WP_089413094.1">
    <property type="nucleotide sequence ID" value="NZ_FZQA01000008.1"/>
</dbReference>
<evidence type="ECO:0008006" key="4">
    <source>
        <dbReference type="Google" id="ProtNLM"/>
    </source>
</evidence>
<gene>
    <name evidence="2" type="ORF">SAMN06297382_2658</name>
</gene>
<accession>A0A239Q083</accession>
<evidence type="ECO:0000313" key="3">
    <source>
        <dbReference type="Proteomes" id="UP000198346"/>
    </source>
</evidence>
<evidence type="ECO:0000313" key="2">
    <source>
        <dbReference type="EMBL" id="SNT75317.1"/>
    </source>
</evidence>
<keyword evidence="3" id="KW-1185">Reference proteome</keyword>
<keyword evidence="1" id="KW-0732">Signal</keyword>
<dbReference type="Proteomes" id="UP000198346">
    <property type="component" value="Unassembled WGS sequence"/>
</dbReference>
<dbReference type="AlphaFoldDB" id="A0A239Q083"/>
<dbReference type="EMBL" id="FZQA01000008">
    <property type="protein sequence ID" value="SNT75317.1"/>
    <property type="molecule type" value="Genomic_DNA"/>
</dbReference>
<dbReference type="OrthoDB" id="7351136at2"/>
<protein>
    <recommendedName>
        <fullName evidence="4">DUF1579 domain-containing protein</fullName>
    </recommendedName>
</protein>
<sequence>MRRRILAAALMGLWTAGAGAAAGGEPSKTAVAAYEPMAPFAPLAGSAWRGEGAGPDGAPIVDTVVYDFILEGRALQSTHRLADGSYGGRTIIFYDEGAKEYVFHYFTTAGFHTTGTVRLEEDGFEAVETVHGHETIAQVRARATIGEDALTVDSLYVDRNGVEKPGRTMTYRRLDARPKLFADGE</sequence>
<name>A0A239Q083_9PROT</name>
<evidence type="ECO:0000256" key="1">
    <source>
        <dbReference type="SAM" id="SignalP"/>
    </source>
</evidence>
<proteinExistence type="predicted"/>
<organism evidence="2 3">
    <name type="scientific">Amphiplicatus metriothermophilus</name>
    <dbReference type="NCBI Taxonomy" id="1519374"/>
    <lineage>
        <taxon>Bacteria</taxon>
        <taxon>Pseudomonadati</taxon>
        <taxon>Pseudomonadota</taxon>
        <taxon>Alphaproteobacteria</taxon>
        <taxon>Parvularculales</taxon>
        <taxon>Parvularculaceae</taxon>
        <taxon>Amphiplicatus</taxon>
    </lineage>
</organism>